<feature type="region of interest" description="Disordered" evidence="1">
    <location>
        <begin position="1"/>
        <end position="45"/>
    </location>
</feature>
<feature type="domain" description="eCIS core" evidence="2">
    <location>
        <begin position="142"/>
        <end position="218"/>
    </location>
</feature>
<sequence>MFAPPSKGVAPKSGSDHLPTSRLVAQQRTVSRTEPGEQRAHQTDPATLVTPARLSHIPLFPPNSQPQSQAVRVQCRHAAGSSTDGDPLEAEAERIADKVVQNTSPGAVHMAAPRISQASTSDGYAVAALRTVDPTLAGGGAPLAPTVRQDMEQRLGFDLSAVRIHSGPAAECSARELRADAYTLGHDIVFGAGKFAPDTQQGRHLLAHELVHVQQQRASAPCVQRKPTDPDELAAIDNEDKAVTDLATRAIKSGTPQFAVHEVLWRLINSRGLDMHFELSGSRYDKNHKGITIESKGKGPRTTGFVVAGDEVLQRLAKGQVAQVAKELETQIAGVDTARGTIDYVFIMGKDTNKKNQFYTEAKKYFQAQYPSATMVEDVRDLDGINERINAGAKPVANLIIVSHAHPDGTVAFSLNKTDKTPGQLQYSELKEANEKGSLVKPDPELIGFWTNVLIRGCNLGRSEAMLGEVQTAFGGSARVIAPTHSQVYSGGTTQAFAGPFYEEPGRSKLTDEQAFAKIKAKPEYGFVTDWDAMRKSLKRTDDATTEIVYEGPFPTPGQEMAFLRAASPKTPTKEYKFDASRIEGVKTVFMYKAIHPMKFGPIEVAQETPPDEATAIARAKAKVARPDAYTYKVRPIRQGVMLQVAVDIVRTEWNLYHSELHKAGKPFDPSPGVKPWFGDTE</sequence>
<dbReference type="Proteomes" id="UP001620405">
    <property type="component" value="Unassembled WGS sequence"/>
</dbReference>
<evidence type="ECO:0000313" key="4">
    <source>
        <dbReference type="Proteomes" id="UP001620405"/>
    </source>
</evidence>
<dbReference type="RefSeq" id="WP_284396503.1">
    <property type="nucleotide sequence ID" value="NZ_BSNQ01000003.1"/>
</dbReference>
<dbReference type="Pfam" id="PF13699">
    <property type="entry name" value="eCIS_core"/>
    <property type="match status" value="1"/>
</dbReference>
<accession>A0ABW8J0Z1</accession>
<evidence type="ECO:0000256" key="1">
    <source>
        <dbReference type="SAM" id="MobiDB-lite"/>
    </source>
</evidence>
<reference evidence="3 4" key="1">
    <citation type="submission" date="2020-10" db="EMBL/GenBank/DDBJ databases">
        <title>Phylogeny of dyella-like bacteria.</title>
        <authorList>
            <person name="Fu J."/>
        </authorList>
    </citation>
    <scope>NUCLEOTIDE SEQUENCE [LARGE SCALE GENOMIC DNA]</scope>
    <source>
        <strain evidence="3 4">DHOB07</strain>
    </source>
</reference>
<evidence type="ECO:0000259" key="2">
    <source>
        <dbReference type="Pfam" id="PF13699"/>
    </source>
</evidence>
<keyword evidence="4" id="KW-1185">Reference proteome</keyword>
<comment type="caution">
    <text evidence="3">The sequence shown here is derived from an EMBL/GenBank/DDBJ whole genome shotgun (WGS) entry which is preliminary data.</text>
</comment>
<gene>
    <name evidence="3" type="ORF">ISP13_14680</name>
</gene>
<feature type="compositionally biased region" description="Polar residues" evidence="1">
    <location>
        <begin position="23"/>
        <end position="32"/>
    </location>
</feature>
<protein>
    <submittedName>
        <fullName evidence="3">DUF4157 domain-containing protein</fullName>
    </submittedName>
</protein>
<name>A0ABW8J0Z1_9GAMM</name>
<proteinExistence type="predicted"/>
<evidence type="ECO:0000313" key="3">
    <source>
        <dbReference type="EMBL" id="MFK2874786.1"/>
    </source>
</evidence>
<dbReference type="InterPro" id="IPR025295">
    <property type="entry name" value="eCIS_core_dom"/>
</dbReference>
<dbReference type="EMBL" id="JADIKG010000013">
    <property type="protein sequence ID" value="MFK2874786.1"/>
    <property type="molecule type" value="Genomic_DNA"/>
</dbReference>
<organism evidence="3 4">
    <name type="scientific">Dyella lipolytica</name>
    <dbReference type="NCBI Taxonomy" id="1867835"/>
    <lineage>
        <taxon>Bacteria</taxon>
        <taxon>Pseudomonadati</taxon>
        <taxon>Pseudomonadota</taxon>
        <taxon>Gammaproteobacteria</taxon>
        <taxon>Lysobacterales</taxon>
        <taxon>Rhodanobacteraceae</taxon>
        <taxon>Dyella</taxon>
    </lineage>
</organism>